<dbReference type="UniPathway" id="UPA00670"/>
<evidence type="ECO:0000256" key="4">
    <source>
        <dbReference type="ARBA" id="ARBA00022741"/>
    </source>
</evidence>
<comment type="catalytic activity">
    <reaction evidence="10">
        <text>chlorophyllide a + oxidized 2[4Fe-4S]-[ferredoxin] + 2 ADP + 2 phosphate = protochlorophyllide a + reduced 2[4Fe-4S]-[ferredoxin] + 2 ATP + 2 H2O</text>
        <dbReference type="Rhea" id="RHEA:28202"/>
        <dbReference type="Rhea" id="RHEA-COMP:10002"/>
        <dbReference type="Rhea" id="RHEA-COMP:10004"/>
        <dbReference type="ChEBI" id="CHEBI:15377"/>
        <dbReference type="ChEBI" id="CHEBI:30616"/>
        <dbReference type="ChEBI" id="CHEBI:33722"/>
        <dbReference type="ChEBI" id="CHEBI:33723"/>
        <dbReference type="ChEBI" id="CHEBI:43474"/>
        <dbReference type="ChEBI" id="CHEBI:83348"/>
        <dbReference type="ChEBI" id="CHEBI:83350"/>
        <dbReference type="ChEBI" id="CHEBI:456216"/>
        <dbReference type="EC" id="1.3.7.7"/>
    </reaction>
</comment>
<dbReference type="GO" id="GO:0016730">
    <property type="term" value="F:oxidoreductase activity, acting on iron-sulfur proteins as donors"/>
    <property type="evidence" value="ECO:0007669"/>
    <property type="project" value="InterPro"/>
</dbReference>
<dbReference type="EC" id="1.3.7.7" evidence="10"/>
<dbReference type="Pfam" id="PF00148">
    <property type="entry name" value="Oxidored_nitro"/>
    <property type="match status" value="1"/>
</dbReference>
<name>A0A248REJ6_ONOSE</name>
<evidence type="ECO:0000313" key="12">
    <source>
        <dbReference type="EMBL" id="ASU95896.1"/>
    </source>
</evidence>
<organism evidence="12">
    <name type="scientific">Onoclea sensibilis</name>
    <name type="common">Sensitive fern</name>
    <dbReference type="NCBI Taxonomy" id="3281"/>
    <lineage>
        <taxon>Eukaryota</taxon>
        <taxon>Viridiplantae</taxon>
        <taxon>Streptophyta</taxon>
        <taxon>Embryophyta</taxon>
        <taxon>Tracheophyta</taxon>
        <taxon>Polypodiopsida</taxon>
        <taxon>Polypodiidae</taxon>
        <taxon>Polypodiales</taxon>
        <taxon>Aspleniineae</taxon>
        <taxon>Onocleaceae</taxon>
        <taxon>Onoclea</taxon>
    </lineage>
</organism>
<gene>
    <name evidence="10 12" type="primary">chlN</name>
</gene>
<feature type="domain" description="Nitrogenase/oxidoreductase component 1" evidence="11">
    <location>
        <begin position="20"/>
        <end position="410"/>
    </location>
</feature>
<sequence>MKTLEIPTPECETGNYHTFCPISCVAWLYQKIEDSFFLVVGTKTRGYFLQSALGVMIFAEPRYAMAESEEGDISAQLNDQEELKRICLRVKSDRNPSVIFWIGTCTTEIIKMDLEGIAPKLEKQLGIPIVVARANGLDHAFTQGEDTVLAATTHRCPEYNRHTTDRRGGDMAKLVVADVAPNKNFTDGRDKSNRCNLVLFGSLPSSVASQLNLESRRQSVSVSGWLPSQKYTELPALGEGVYVCGVNPFSSRTATTPMRRKKCQLVGAPFPIGPDGTRAWIEKICSAFDVKPEGLRERENQIWKNLGNYLEVVTGKSVFFMGDNLLEISLARFLIRCGMIVYEIGIPYMDRRYQAAELLLLQHTCGRMKKPMPRIVEKPDNYSQVQRMHELKPDLAITGMAHANPLEARDIDTKWSVEFTFAQIHGSANAGDALELVTRPLRRRGDSTLGCRSLSRQAVDVYN</sequence>
<dbReference type="InterPro" id="IPR000510">
    <property type="entry name" value="Nase/OxRdtase_comp1"/>
</dbReference>
<dbReference type="RefSeq" id="YP_009427272.1">
    <property type="nucleotide sequence ID" value="NC_035860.1"/>
</dbReference>
<dbReference type="AlphaFoldDB" id="A0A248REJ6"/>
<keyword evidence="5 10" id="KW-0067">ATP-binding</keyword>
<dbReference type="Gene3D" id="3.40.50.1980">
    <property type="entry name" value="Nitrogenase molybdenum iron protein domain"/>
    <property type="match status" value="3"/>
</dbReference>
<dbReference type="HAMAP" id="MF_00352">
    <property type="entry name" value="ChlN_BchN"/>
    <property type="match status" value="1"/>
</dbReference>
<keyword evidence="12" id="KW-0150">Chloroplast</keyword>
<dbReference type="SUPFAM" id="SSF53807">
    <property type="entry name" value="Helical backbone' metal receptor"/>
    <property type="match status" value="1"/>
</dbReference>
<dbReference type="GO" id="GO:0009507">
    <property type="term" value="C:chloroplast"/>
    <property type="evidence" value="ECO:0007669"/>
    <property type="project" value="UniProtKB-SubCell"/>
</dbReference>
<dbReference type="EMBL" id="KY427354">
    <property type="protein sequence ID" value="ASU95896.1"/>
    <property type="molecule type" value="Genomic_DNA"/>
</dbReference>
<evidence type="ECO:0000259" key="11">
    <source>
        <dbReference type="Pfam" id="PF00148"/>
    </source>
</evidence>
<comment type="function">
    <text evidence="10">Component of the dark-operative protochlorophyllide reductase (DPOR) that uses Mg-ATP and reduced ferredoxin to reduce ring D of protochlorophyllide (Pchlide) to form chlorophyllide a (Chlide). This reaction is light-independent. The NB-protein (ChlN-ChlB) is the catalytic component of the complex.</text>
</comment>
<evidence type="ECO:0000256" key="8">
    <source>
        <dbReference type="ARBA" id="ARBA00023014"/>
    </source>
</evidence>
<evidence type="ECO:0000256" key="9">
    <source>
        <dbReference type="ARBA" id="ARBA00023171"/>
    </source>
</evidence>
<dbReference type="GeneID" id="33948088"/>
<dbReference type="PIRSF" id="PIRSF000162">
    <property type="entry name" value="P_chlorophyll_rd"/>
    <property type="match status" value="1"/>
</dbReference>
<dbReference type="CDD" id="cd01979">
    <property type="entry name" value="Pchlide_reductase_N"/>
    <property type="match status" value="1"/>
</dbReference>
<keyword evidence="2 10" id="KW-0602">Photosynthesis</keyword>
<keyword evidence="12" id="KW-0934">Plastid</keyword>
<dbReference type="GO" id="GO:0016636">
    <property type="term" value="F:oxidoreductase activity, acting on the CH-CH group of donors, iron-sulfur protein as acceptor"/>
    <property type="evidence" value="ECO:0007669"/>
    <property type="project" value="UniProtKB-UniRule"/>
</dbReference>
<dbReference type="InterPro" id="IPR050293">
    <property type="entry name" value="LIPOR_BchN/ChlN"/>
</dbReference>
<evidence type="ECO:0000256" key="2">
    <source>
        <dbReference type="ARBA" id="ARBA00022531"/>
    </source>
</evidence>
<keyword evidence="3" id="KW-0479">Metal-binding</keyword>
<proteinExistence type="inferred from homology"/>
<evidence type="ECO:0000256" key="7">
    <source>
        <dbReference type="ARBA" id="ARBA00023004"/>
    </source>
</evidence>
<protein>
    <recommendedName>
        <fullName evidence="10">Light-independent protochlorophyllide reductase subunit N</fullName>
        <shortName evidence="10">DPOR subunit N</shortName>
        <shortName evidence="10">LI-POR subunit N</shortName>
        <ecNumber evidence="10">1.3.7.7</ecNumber>
    </recommendedName>
</protein>
<keyword evidence="8" id="KW-0411">Iron-sulfur</keyword>
<evidence type="ECO:0000256" key="3">
    <source>
        <dbReference type="ARBA" id="ARBA00022723"/>
    </source>
</evidence>
<dbReference type="InterPro" id="IPR005970">
    <property type="entry name" value="Protochl_reductN"/>
</dbReference>
<dbReference type="GO" id="GO:0051539">
    <property type="term" value="F:4 iron, 4 sulfur cluster binding"/>
    <property type="evidence" value="ECO:0007669"/>
    <property type="project" value="UniProtKB-KW"/>
</dbReference>
<evidence type="ECO:0000256" key="5">
    <source>
        <dbReference type="ARBA" id="ARBA00022840"/>
    </source>
</evidence>
<dbReference type="NCBIfam" id="TIGR01279">
    <property type="entry name" value="DPOR_bchN"/>
    <property type="match status" value="1"/>
</dbReference>
<dbReference type="PANTHER" id="PTHR39429:SF3">
    <property type="entry name" value="LIGHT-INDEPENDENT PROTOCHLOROPHYLLIDE REDUCTASE SUBUNIT N"/>
    <property type="match status" value="1"/>
</dbReference>
<keyword evidence="6 10" id="KW-0560">Oxidoreductase</keyword>
<keyword evidence="9 10" id="KW-0149">Chlorophyll biosynthesis</keyword>
<dbReference type="NCBIfam" id="NF002768">
    <property type="entry name" value="PRK02842.1"/>
    <property type="match status" value="1"/>
</dbReference>
<dbReference type="GO" id="GO:0046872">
    <property type="term" value="F:metal ion binding"/>
    <property type="evidence" value="ECO:0007669"/>
    <property type="project" value="UniProtKB-KW"/>
</dbReference>
<comment type="caution">
    <text evidence="10">Lacks conserved residue(s) required for the propagation of feature annotation.</text>
</comment>
<keyword evidence="4 10" id="KW-0547">Nucleotide-binding</keyword>
<geneLocation type="chloroplast" evidence="12"/>
<reference evidence="12" key="1">
    <citation type="journal article" date="2017" name="Genome Biol. Evol.">
        <title>Plastid Phylogenomics Resolve Deep Relationships among Eupolypod II Ferns with Rapid Radiation and Rate Heterogeneity.</title>
        <authorList>
            <person name="Wei R."/>
            <person name="Yan Y.-H."/>
            <person name="Harris A.J."/>
            <person name="Kang J.-S."/>
            <person name="Shen H."/>
            <person name="Xiang Q.-P."/>
            <person name="Zhang X.-C."/>
        </authorList>
    </citation>
    <scope>NUCLEOTIDE SEQUENCE</scope>
</reference>
<dbReference type="GO" id="GO:0019685">
    <property type="term" value="P:photosynthesis, dark reaction"/>
    <property type="evidence" value="ECO:0007669"/>
    <property type="project" value="InterPro"/>
</dbReference>
<dbReference type="GO" id="GO:0036068">
    <property type="term" value="P:light-independent chlorophyll biosynthetic process"/>
    <property type="evidence" value="ECO:0007669"/>
    <property type="project" value="UniProtKB-UniRule"/>
</dbReference>
<dbReference type="PANTHER" id="PTHR39429">
    <property type="entry name" value="LIGHT-INDEPENDENT PROTOCHLOROPHYLLIDE REDUCTASE SUBUNIT N"/>
    <property type="match status" value="1"/>
</dbReference>
<comment type="similarity">
    <text evidence="10">Belongs to the BchN/ChlN family.</text>
</comment>
<evidence type="ECO:0000256" key="10">
    <source>
        <dbReference type="HAMAP-Rule" id="MF_00352"/>
    </source>
</evidence>
<comment type="subcellular location">
    <subcellularLocation>
        <location evidence="10">Plastid</location>
        <location evidence="10">Chloroplast</location>
    </subcellularLocation>
</comment>
<evidence type="ECO:0000256" key="6">
    <source>
        <dbReference type="ARBA" id="ARBA00023002"/>
    </source>
</evidence>
<comment type="pathway">
    <text evidence="10">Porphyrin-containing compound metabolism; chlorophyll biosynthesis (light-independent).</text>
</comment>
<accession>A0A248REJ6</accession>
<dbReference type="GO" id="GO:0005524">
    <property type="term" value="F:ATP binding"/>
    <property type="evidence" value="ECO:0007669"/>
    <property type="project" value="UniProtKB-UniRule"/>
</dbReference>
<comment type="subunit">
    <text evidence="10">Protochlorophyllide reductase is composed of three subunits; ChlL, ChlN and ChlB. Forms a heterotetramer of two ChlB and two ChlN subunits.</text>
</comment>
<evidence type="ECO:0000256" key="1">
    <source>
        <dbReference type="ARBA" id="ARBA00022485"/>
    </source>
</evidence>
<keyword evidence="1" id="KW-0004">4Fe-4S</keyword>
<keyword evidence="7" id="KW-0408">Iron</keyword>